<evidence type="ECO:0000313" key="6">
    <source>
        <dbReference type="Proteomes" id="UP000002258"/>
    </source>
</evidence>
<dbReference type="PANTHER" id="PTHR12532">
    <property type="entry name" value="TRANSLATIONAL ACTIVATOR OF CYTOCHROME C OXIDASE 1"/>
    <property type="match status" value="1"/>
</dbReference>
<proteinExistence type="inferred from homology"/>
<dbReference type="OMA" id="FGPGGCM"/>
<evidence type="ECO:0000259" key="3">
    <source>
        <dbReference type="Pfam" id="PF01709"/>
    </source>
</evidence>
<dbReference type="FunFam" id="1.10.10.200:FF:000002">
    <property type="entry name" value="Probable transcriptional regulatory protein CLM62_37755"/>
    <property type="match status" value="1"/>
</dbReference>
<dbReference type="InterPro" id="IPR048300">
    <property type="entry name" value="TACO1_YebC-like_2nd/3rd_dom"/>
</dbReference>
<comment type="subcellular location">
    <subcellularLocation>
        <location evidence="1">Mitochondrion</location>
    </subcellularLocation>
</comment>
<dbReference type="Proteomes" id="UP000002258">
    <property type="component" value="Chromosome 4"/>
</dbReference>
<dbReference type="GO" id="GO:0099617">
    <property type="term" value="C:matrix side of mitochondrial inner membrane"/>
    <property type="evidence" value="ECO:0007669"/>
    <property type="project" value="EnsemblFungi"/>
</dbReference>
<dbReference type="InterPro" id="IPR017856">
    <property type="entry name" value="Integrase-like_N"/>
</dbReference>
<dbReference type="InterPro" id="IPR002876">
    <property type="entry name" value="Transcrip_reg_TACO1-like"/>
</dbReference>
<dbReference type="InterPro" id="IPR049083">
    <property type="entry name" value="TACO1_YebC_N"/>
</dbReference>
<evidence type="ECO:0000256" key="1">
    <source>
        <dbReference type="ARBA" id="ARBA00004173"/>
    </source>
</evidence>
<dbReference type="PANTHER" id="PTHR12532:SF0">
    <property type="entry name" value="TRANSLATIONAL ACTIVATOR OF CYTOCHROME C OXIDASE 1"/>
    <property type="match status" value="1"/>
</dbReference>
<gene>
    <name evidence="5" type="ORF">PICST_59132</name>
</gene>
<comment type="similarity">
    <text evidence="2">Belongs to the TACO1 family.</text>
</comment>
<dbReference type="SUPFAM" id="SSF75625">
    <property type="entry name" value="YebC-like"/>
    <property type="match status" value="1"/>
</dbReference>
<dbReference type="EMBL" id="CP000498">
    <property type="protein sequence ID" value="ABN66013.2"/>
    <property type="molecule type" value="Genomic_DNA"/>
</dbReference>
<dbReference type="eggNOG" id="KOG2972">
    <property type="taxonomic scope" value="Eukaryota"/>
</dbReference>
<feature type="domain" description="TACO1/YebC-like second and third" evidence="3">
    <location>
        <begin position="110"/>
        <end position="274"/>
    </location>
</feature>
<dbReference type="OrthoDB" id="2017544at2759"/>
<reference evidence="5 6" key="1">
    <citation type="journal article" date="2007" name="Nat. Biotechnol.">
        <title>Genome sequence of the lignocellulose-bioconverting and xylose-fermenting yeast Pichia stipitis.</title>
        <authorList>
            <person name="Jeffries T.W."/>
            <person name="Grigoriev I.V."/>
            <person name="Grimwood J."/>
            <person name="Laplaza J.M."/>
            <person name="Aerts A."/>
            <person name="Salamov A."/>
            <person name="Schmutz J."/>
            <person name="Lindquist E."/>
            <person name="Dehal P."/>
            <person name="Shapiro H."/>
            <person name="Jin Y.S."/>
            <person name="Passoth V."/>
            <person name="Richardson P.M."/>
        </authorList>
    </citation>
    <scope>NUCLEOTIDE SEQUENCE [LARGE SCALE GENOMIC DNA]</scope>
    <source>
        <strain evidence="6">ATCC 58785 / CBS 6054 / NBRC 10063 / NRRL Y-11545</strain>
    </source>
</reference>
<keyword evidence="6" id="KW-1185">Reference proteome</keyword>
<dbReference type="InParanoid" id="A3LT61"/>
<dbReference type="Gene3D" id="1.10.10.200">
    <property type="match status" value="1"/>
</dbReference>
<dbReference type="Gene3D" id="3.30.70.980">
    <property type="match status" value="2"/>
</dbReference>
<feature type="domain" description="TACO1/YebC-like N-terminal" evidence="4">
    <location>
        <begin position="32"/>
        <end position="101"/>
    </location>
</feature>
<evidence type="ECO:0000313" key="5">
    <source>
        <dbReference type="EMBL" id="ABN66013.2"/>
    </source>
</evidence>
<sequence>MFRSLLVKRSSPVARIGYSGFHSCSVVLAGHSKWANIRHDKAKNDAKRSKEAYAIATKIEASVRAGGADSNAQLDTLVEKAKKLNVTKKIIENAIKRGLGESSIDGPALTEVQYEFMGPGGVAIIVTANTDNKARTVMLVKTALSRFNANLSPCLYMFAKKGEVIFEPLNNEETLDDILEVAIDIGAEDVEEFKDYENEYPGENLYRMITDSSDLNSVSNSLSKKGYKLKDASTKLIAEPDNEVSFPEDYAKSFNRALSELDNIAEVSDYYTNIKEEDDEE</sequence>
<organism evidence="5 6">
    <name type="scientific">Scheffersomyces stipitis (strain ATCC 58785 / CBS 6054 / NBRC 10063 / NRRL Y-11545)</name>
    <name type="common">Yeast</name>
    <name type="synonym">Pichia stipitis</name>
    <dbReference type="NCBI Taxonomy" id="322104"/>
    <lineage>
        <taxon>Eukaryota</taxon>
        <taxon>Fungi</taxon>
        <taxon>Dikarya</taxon>
        <taxon>Ascomycota</taxon>
        <taxon>Saccharomycotina</taxon>
        <taxon>Pichiomycetes</taxon>
        <taxon>Debaryomycetaceae</taxon>
        <taxon>Scheffersomyces</taxon>
    </lineage>
</organism>
<dbReference type="AlphaFoldDB" id="A3LT61"/>
<evidence type="ECO:0008006" key="7">
    <source>
        <dbReference type="Google" id="ProtNLM"/>
    </source>
</evidence>
<dbReference type="InterPro" id="IPR026564">
    <property type="entry name" value="Transcrip_reg_TACO1-like_dom3"/>
</dbReference>
<protein>
    <recommendedName>
        <fullName evidence="7">Transcriptional regulatory protein</fullName>
    </recommendedName>
</protein>
<dbReference type="GO" id="GO:0032543">
    <property type="term" value="P:mitochondrial translation"/>
    <property type="evidence" value="ECO:0007669"/>
    <property type="project" value="EnsemblFungi"/>
</dbReference>
<dbReference type="STRING" id="322104.A3LT61"/>
<evidence type="ECO:0000256" key="2">
    <source>
        <dbReference type="ARBA" id="ARBA00008724"/>
    </source>
</evidence>
<dbReference type="GeneID" id="4838681"/>
<dbReference type="InterPro" id="IPR029072">
    <property type="entry name" value="YebC-like"/>
</dbReference>
<accession>A3LT61</accession>
<evidence type="ECO:0000259" key="4">
    <source>
        <dbReference type="Pfam" id="PF20772"/>
    </source>
</evidence>
<name>A3LT61_PICST</name>
<dbReference type="RefSeq" id="XP_001384042.2">
    <property type="nucleotide sequence ID" value="XM_001384005.1"/>
</dbReference>
<dbReference type="HOGENOM" id="CLU_062974_1_0_1"/>
<dbReference type="KEGG" id="pic:PICST_59132"/>
<dbReference type="Pfam" id="PF20772">
    <property type="entry name" value="TACO1_YebC_N"/>
    <property type="match status" value="1"/>
</dbReference>
<dbReference type="Pfam" id="PF01709">
    <property type="entry name" value="Transcrip_reg"/>
    <property type="match status" value="1"/>
</dbReference>
<dbReference type="HAMAP" id="MF_00693">
    <property type="entry name" value="Transcrip_reg_TACO1"/>
    <property type="match status" value="1"/>
</dbReference>
<dbReference type="FunCoup" id="A3LT61">
    <property type="interactions" value="324"/>
</dbReference>